<dbReference type="EMBL" id="CP022098">
    <property type="protein sequence ID" value="ATB36256.1"/>
    <property type="molecule type" value="Genomic_DNA"/>
</dbReference>
<feature type="domain" description="Transposase IS200-like" evidence="2">
    <location>
        <begin position="9"/>
        <end position="126"/>
    </location>
</feature>
<name>A0A250IZC0_9BACT</name>
<dbReference type="GO" id="GO:0003677">
    <property type="term" value="F:DNA binding"/>
    <property type="evidence" value="ECO:0007669"/>
    <property type="project" value="InterPro"/>
</dbReference>
<dbReference type="GO" id="GO:0004803">
    <property type="term" value="F:transposase activity"/>
    <property type="evidence" value="ECO:0007669"/>
    <property type="project" value="InterPro"/>
</dbReference>
<dbReference type="KEGG" id="cfus:CYFUS_001670"/>
<feature type="region of interest" description="Disordered" evidence="1">
    <location>
        <begin position="231"/>
        <end position="256"/>
    </location>
</feature>
<sequence>MGWPLRMFQEEGYYFVTSRCFQGRMLLRPSLEVNEVVGGVLAKAVQHSAGGVRLHAFTFASNHFHLLVWARGASLASFMQYLRANLSKKVGRLVDWSGGFWERRYSAEPVLDDTALVGRLRYVLAHGVKEGWVEKCAQWPGLTCLPQLLGAARRLFHWFNWTKRWSKRGSEEQAVGEGRFAEEWAEPVELELAPLPCWKGLGEEERPRAVRALVEKVEVEARARNKPVLGARAARAQHPHTRPEHLKRSPRPLGHSSTRQALRELREQYRGFVAAFREAAARWGRGDCSAPFPPFFFPPRVVPGCVAQVSTLPIFLPARWRWREQYLTS</sequence>
<dbReference type="Gene3D" id="3.30.70.1290">
    <property type="entry name" value="Transposase IS200-like"/>
    <property type="match status" value="1"/>
</dbReference>
<dbReference type="InterPro" id="IPR036515">
    <property type="entry name" value="Transposase_17_sf"/>
</dbReference>
<evidence type="ECO:0000313" key="3">
    <source>
        <dbReference type="EMBL" id="ATB36256.1"/>
    </source>
</evidence>
<dbReference type="SUPFAM" id="SSF143422">
    <property type="entry name" value="Transposase IS200-like"/>
    <property type="match status" value="1"/>
</dbReference>
<gene>
    <name evidence="3" type="ORF">CYFUS_001670</name>
</gene>
<evidence type="ECO:0000259" key="2">
    <source>
        <dbReference type="SMART" id="SM01321"/>
    </source>
</evidence>
<dbReference type="PANTHER" id="PTHR34322">
    <property type="entry name" value="TRANSPOSASE, Y1_TNP DOMAIN-CONTAINING"/>
    <property type="match status" value="1"/>
</dbReference>
<accession>A0A250IZC0</accession>
<evidence type="ECO:0000313" key="4">
    <source>
        <dbReference type="Proteomes" id="UP000217257"/>
    </source>
</evidence>
<organism evidence="3 4">
    <name type="scientific">Cystobacter fuscus</name>
    <dbReference type="NCBI Taxonomy" id="43"/>
    <lineage>
        <taxon>Bacteria</taxon>
        <taxon>Pseudomonadati</taxon>
        <taxon>Myxococcota</taxon>
        <taxon>Myxococcia</taxon>
        <taxon>Myxococcales</taxon>
        <taxon>Cystobacterineae</taxon>
        <taxon>Archangiaceae</taxon>
        <taxon>Cystobacter</taxon>
    </lineage>
</organism>
<dbReference type="SMART" id="SM01321">
    <property type="entry name" value="Y1_Tnp"/>
    <property type="match status" value="1"/>
</dbReference>
<dbReference type="InterPro" id="IPR002686">
    <property type="entry name" value="Transposase_17"/>
</dbReference>
<dbReference type="Proteomes" id="UP000217257">
    <property type="component" value="Chromosome"/>
</dbReference>
<proteinExistence type="predicted"/>
<dbReference type="PANTHER" id="PTHR34322:SF2">
    <property type="entry name" value="TRANSPOSASE IS200-LIKE DOMAIN-CONTAINING PROTEIN"/>
    <property type="match status" value="1"/>
</dbReference>
<evidence type="ECO:0000256" key="1">
    <source>
        <dbReference type="SAM" id="MobiDB-lite"/>
    </source>
</evidence>
<dbReference type="GO" id="GO:0006313">
    <property type="term" value="P:DNA transposition"/>
    <property type="evidence" value="ECO:0007669"/>
    <property type="project" value="InterPro"/>
</dbReference>
<protein>
    <recommendedName>
        <fullName evidence="2">Transposase IS200-like domain-containing protein</fullName>
    </recommendedName>
</protein>
<reference evidence="3 4" key="1">
    <citation type="submission" date="2017-06" db="EMBL/GenBank/DDBJ databases">
        <title>Sequencing and comparative analysis of myxobacterial genomes.</title>
        <authorList>
            <person name="Rupp O."/>
            <person name="Goesmann A."/>
            <person name="Sogaard-Andersen L."/>
        </authorList>
    </citation>
    <scope>NUCLEOTIDE SEQUENCE [LARGE SCALE GENOMIC DNA]</scope>
    <source>
        <strain evidence="3 4">DSM 52655</strain>
    </source>
</reference>
<dbReference type="AlphaFoldDB" id="A0A250IZC0"/>